<keyword evidence="3" id="KW-1185">Reference proteome</keyword>
<evidence type="ECO:0000313" key="3">
    <source>
        <dbReference type="Proteomes" id="UP000499080"/>
    </source>
</evidence>
<evidence type="ECO:0000256" key="1">
    <source>
        <dbReference type="SAM" id="MobiDB-lite"/>
    </source>
</evidence>
<name>A0A4Y2QYF4_ARAVE</name>
<proteinExistence type="predicted"/>
<gene>
    <name evidence="2" type="ORF">AVEN_156165_1</name>
</gene>
<evidence type="ECO:0000313" key="2">
    <source>
        <dbReference type="EMBL" id="GBN68444.1"/>
    </source>
</evidence>
<feature type="region of interest" description="Disordered" evidence="1">
    <location>
        <begin position="64"/>
        <end position="91"/>
    </location>
</feature>
<comment type="caution">
    <text evidence="2">The sequence shown here is derived from an EMBL/GenBank/DDBJ whole genome shotgun (WGS) entry which is preliminary data.</text>
</comment>
<protein>
    <submittedName>
        <fullName evidence="2">Uncharacterized protein</fullName>
    </submittedName>
</protein>
<dbReference type="AlphaFoldDB" id="A0A4Y2QYF4"/>
<organism evidence="2 3">
    <name type="scientific">Araneus ventricosus</name>
    <name type="common">Orbweaver spider</name>
    <name type="synonym">Epeira ventricosa</name>
    <dbReference type="NCBI Taxonomy" id="182803"/>
    <lineage>
        <taxon>Eukaryota</taxon>
        <taxon>Metazoa</taxon>
        <taxon>Ecdysozoa</taxon>
        <taxon>Arthropoda</taxon>
        <taxon>Chelicerata</taxon>
        <taxon>Arachnida</taxon>
        <taxon>Araneae</taxon>
        <taxon>Araneomorphae</taxon>
        <taxon>Entelegynae</taxon>
        <taxon>Araneoidea</taxon>
        <taxon>Araneidae</taxon>
        <taxon>Araneus</taxon>
    </lineage>
</organism>
<dbReference type="EMBL" id="BGPR01015215">
    <property type="protein sequence ID" value="GBN68444.1"/>
    <property type="molecule type" value="Genomic_DNA"/>
</dbReference>
<dbReference type="Proteomes" id="UP000499080">
    <property type="component" value="Unassembled WGS sequence"/>
</dbReference>
<sequence>MSRFTATRGIFIDRYRNFESRLDDEDETGTSAPLSKFPLHTTGWSSGPYGFNMKEARLHGDSSMESVFEPGGLRPRSRDFTTRAPRLESLV</sequence>
<accession>A0A4Y2QYF4</accession>
<reference evidence="2 3" key="1">
    <citation type="journal article" date="2019" name="Sci. Rep.">
        <title>Orb-weaving spider Araneus ventricosus genome elucidates the spidroin gene catalogue.</title>
        <authorList>
            <person name="Kono N."/>
            <person name="Nakamura H."/>
            <person name="Ohtoshi R."/>
            <person name="Moran D.A.P."/>
            <person name="Shinohara A."/>
            <person name="Yoshida Y."/>
            <person name="Fujiwara M."/>
            <person name="Mori M."/>
            <person name="Tomita M."/>
            <person name="Arakawa K."/>
        </authorList>
    </citation>
    <scope>NUCLEOTIDE SEQUENCE [LARGE SCALE GENOMIC DNA]</scope>
</reference>